<evidence type="ECO:0000313" key="1">
    <source>
        <dbReference type="EMBL" id="KAI3361867.1"/>
    </source>
</evidence>
<comment type="caution">
    <text evidence="1">The sequence shown here is derived from an EMBL/GenBank/DDBJ whole genome shotgun (WGS) entry which is preliminary data.</text>
</comment>
<dbReference type="EMBL" id="CM041545">
    <property type="protein sequence ID" value="KAI3361867.1"/>
    <property type="molecule type" value="Genomic_DNA"/>
</dbReference>
<organism evidence="1 2">
    <name type="scientific">Scortum barcoo</name>
    <name type="common">barcoo grunter</name>
    <dbReference type="NCBI Taxonomy" id="214431"/>
    <lineage>
        <taxon>Eukaryota</taxon>
        <taxon>Metazoa</taxon>
        <taxon>Chordata</taxon>
        <taxon>Craniata</taxon>
        <taxon>Vertebrata</taxon>
        <taxon>Euteleostomi</taxon>
        <taxon>Actinopterygii</taxon>
        <taxon>Neopterygii</taxon>
        <taxon>Teleostei</taxon>
        <taxon>Neoteleostei</taxon>
        <taxon>Acanthomorphata</taxon>
        <taxon>Eupercaria</taxon>
        <taxon>Centrarchiformes</taxon>
        <taxon>Terapontoidei</taxon>
        <taxon>Terapontidae</taxon>
        <taxon>Scortum</taxon>
    </lineage>
</organism>
<gene>
    <name evidence="1" type="ORF">L3Q82_002190</name>
</gene>
<reference evidence="1" key="1">
    <citation type="submission" date="2022-04" db="EMBL/GenBank/DDBJ databases">
        <title>Jade perch genome.</title>
        <authorList>
            <person name="Chao B."/>
        </authorList>
    </citation>
    <scope>NUCLEOTIDE SEQUENCE</scope>
    <source>
        <strain evidence="1">CB-2022</strain>
    </source>
</reference>
<keyword evidence="2" id="KW-1185">Reference proteome</keyword>
<accession>A0ACB8W3R9</accession>
<dbReference type="Proteomes" id="UP000831701">
    <property type="component" value="Chromosome 15"/>
</dbReference>
<protein>
    <submittedName>
        <fullName evidence="1">Uncharacterized protein</fullName>
    </submittedName>
</protein>
<name>A0ACB8W3R9_9TELE</name>
<sequence length="113" mass="12266">MALCLVEDSDYGVETLPKTTGLEANPSTGRSLSMNFRLKHTDKGIVTMVNTGRDTNRSLFAICLDKTSWLDGKHVVFGKVVDSYYVLEAIEAKGSKNGSPQAKVIIANCGQIK</sequence>
<proteinExistence type="predicted"/>
<evidence type="ECO:0000313" key="2">
    <source>
        <dbReference type="Proteomes" id="UP000831701"/>
    </source>
</evidence>